<feature type="transmembrane region" description="Helical" evidence="11">
    <location>
        <begin position="119"/>
        <end position="140"/>
    </location>
</feature>
<gene>
    <name evidence="14" type="ORF">FJTKL_04105</name>
</gene>
<keyword evidence="8" id="KW-0862">Zinc</keyword>
<evidence type="ECO:0000256" key="10">
    <source>
        <dbReference type="SAM" id="MobiDB-lite"/>
    </source>
</evidence>
<feature type="domain" description="Calcineurin-like phosphoesterase" evidence="12">
    <location>
        <begin position="281"/>
        <end position="548"/>
    </location>
</feature>
<reference evidence="14 15" key="1">
    <citation type="submission" date="2024-03" db="EMBL/GenBank/DDBJ databases">
        <title>A high-quality draft genome sequence of Diaporthe vaccinii, a causative agent of upright dieback and viscid rot disease in cranberry plants.</title>
        <authorList>
            <person name="Sarrasin M."/>
            <person name="Lang B.F."/>
            <person name="Burger G."/>
        </authorList>
    </citation>
    <scope>NUCLEOTIDE SEQUENCE [LARGE SCALE GENOMIC DNA]</scope>
    <source>
        <strain evidence="14 15">IS7</strain>
    </source>
</reference>
<comment type="cofactor">
    <cofactor evidence="1">
        <name>Zn(2+)</name>
        <dbReference type="ChEBI" id="CHEBI:29105"/>
    </cofactor>
</comment>
<dbReference type="Pfam" id="PF00149">
    <property type="entry name" value="Metallophos"/>
    <property type="match status" value="1"/>
</dbReference>
<dbReference type="Proteomes" id="UP001600888">
    <property type="component" value="Unassembled WGS sequence"/>
</dbReference>
<keyword evidence="11" id="KW-0812">Transmembrane</keyword>
<proteinExistence type="inferred from homology"/>
<comment type="subcellular location">
    <subcellularLocation>
        <location evidence="2">Secreted</location>
    </subcellularLocation>
</comment>
<evidence type="ECO:0000256" key="11">
    <source>
        <dbReference type="SAM" id="Phobius"/>
    </source>
</evidence>
<feature type="domain" description="Sphingomyelin phosphodiesterase C-terminal" evidence="13">
    <location>
        <begin position="573"/>
        <end position="690"/>
    </location>
</feature>
<protein>
    <recommendedName>
        <fullName evidence="16">Sphingomyelin phosphodiesterase</fullName>
    </recommendedName>
</protein>
<evidence type="ECO:0000256" key="9">
    <source>
        <dbReference type="ARBA" id="ARBA00023180"/>
    </source>
</evidence>
<comment type="caution">
    <text evidence="14">The sequence shown here is derived from an EMBL/GenBank/DDBJ whole genome shotgun (WGS) entry which is preliminary data.</text>
</comment>
<keyword evidence="6" id="KW-0732">Signal</keyword>
<evidence type="ECO:0000256" key="4">
    <source>
        <dbReference type="ARBA" id="ARBA00022525"/>
    </source>
</evidence>
<keyword evidence="5" id="KW-0479">Metal-binding</keyword>
<sequence length="773" mass="83593">MRVMVQGVVALSTATPSRRPFSVVGRCACLLSGNDLRPHVWTTRVKGTETRHHGCSHCSGATLWWASTPNDKNMSVSTVPQELASPPPPLSAPPSVSHEPPIDLERAPAGTTLPFKMRLSIVVGFVLSLILPFLTSAITVGDVMSRSLVTYSRQNSKRDHVSDILTAIEDLAECSACQALLLVLQALAHLGNDAFSGVIIDVCEALGVEDKDVCAGAIGLEGPILAHDLRNMNIPSKTSELFCMTIFGLCQWPEVDASYSVSMPAKPANATRPQPSGQTPLKVVHISDIHVDLNYTNGASYNCTKNICCRPYTAADEPGVTDYPAGPYGNSECDSPVSLEESLYTAIEDLVPDRAFTIFTGDVVEGAVWLVTDEEVTNDLNDAYGRMQGIGQTYAVIGNHDSSPVNSFPPASVDTTISTQWAYDTLSSDIEGWIGRAAAAQVSSNYGSYSVLAEGHPGLRVISLNTNFWYRQNFWLYEKTIEHDPSGMLAWLAAELEAAEAAGERVWVLGHMPLGSNDAFHDQSHYFDSIVQRFDGTVSALFYGHTHKDEFEVAYSNYTGRSAAAATMASYIAPALTPTSGNPTFRVYDVDPVTFGVLDYTVYYANISSPTYQTNGPEWEVLYSVKEAYGSLLNYTDPADELTPAFWHNLTELFESDDGVFQEYYARKTRNSGSSTCTGDCKTTEICELRAAESQYNCGTVSPGINLKRSKARRDVGDGEVIDAHGFHECEASSVVPVMTSIYSAGGLGALTDALVRVAGAGFLNTTVNGTYV</sequence>
<evidence type="ECO:0008006" key="16">
    <source>
        <dbReference type="Google" id="ProtNLM"/>
    </source>
</evidence>
<dbReference type="CDD" id="cd00842">
    <property type="entry name" value="MPP_ASMase"/>
    <property type="match status" value="1"/>
</dbReference>
<dbReference type="PANTHER" id="PTHR10340:SF34">
    <property type="entry name" value="SPHINGOMYELIN PHOSPHODIESTERASE"/>
    <property type="match status" value="1"/>
</dbReference>
<evidence type="ECO:0000256" key="5">
    <source>
        <dbReference type="ARBA" id="ARBA00022723"/>
    </source>
</evidence>
<evidence type="ECO:0000313" key="15">
    <source>
        <dbReference type="Proteomes" id="UP001600888"/>
    </source>
</evidence>
<evidence type="ECO:0000256" key="2">
    <source>
        <dbReference type="ARBA" id="ARBA00004613"/>
    </source>
</evidence>
<dbReference type="InterPro" id="IPR029052">
    <property type="entry name" value="Metallo-depent_PP-like"/>
</dbReference>
<evidence type="ECO:0000256" key="7">
    <source>
        <dbReference type="ARBA" id="ARBA00022801"/>
    </source>
</evidence>
<evidence type="ECO:0000259" key="12">
    <source>
        <dbReference type="Pfam" id="PF00149"/>
    </source>
</evidence>
<dbReference type="InterPro" id="IPR004843">
    <property type="entry name" value="Calcineurin-like_PHP"/>
</dbReference>
<dbReference type="PANTHER" id="PTHR10340">
    <property type="entry name" value="SPHINGOMYELIN PHOSPHODIESTERASE"/>
    <property type="match status" value="1"/>
</dbReference>
<evidence type="ECO:0000256" key="1">
    <source>
        <dbReference type="ARBA" id="ARBA00001947"/>
    </source>
</evidence>
<evidence type="ECO:0000256" key="3">
    <source>
        <dbReference type="ARBA" id="ARBA00008234"/>
    </source>
</evidence>
<keyword evidence="15" id="KW-1185">Reference proteome</keyword>
<keyword evidence="4" id="KW-0964">Secreted</keyword>
<feature type="region of interest" description="Disordered" evidence="10">
    <location>
        <begin position="74"/>
        <end position="101"/>
    </location>
</feature>
<evidence type="ECO:0000259" key="13">
    <source>
        <dbReference type="Pfam" id="PF19272"/>
    </source>
</evidence>
<comment type="similarity">
    <text evidence="3">Belongs to the acid sphingomyelinase family.</text>
</comment>
<dbReference type="Gene3D" id="3.60.21.10">
    <property type="match status" value="1"/>
</dbReference>
<dbReference type="InterPro" id="IPR041805">
    <property type="entry name" value="ASMase/PPN1_MPP"/>
</dbReference>
<evidence type="ECO:0000313" key="14">
    <source>
        <dbReference type="EMBL" id="KAL2273785.1"/>
    </source>
</evidence>
<dbReference type="InterPro" id="IPR045473">
    <property type="entry name" value="ASM_C"/>
</dbReference>
<keyword evidence="7" id="KW-0378">Hydrolase</keyword>
<dbReference type="Pfam" id="PF19272">
    <property type="entry name" value="ASMase_C"/>
    <property type="match status" value="1"/>
</dbReference>
<name>A0ABR4DTS6_9PEZI</name>
<keyword evidence="9" id="KW-0325">Glycoprotein</keyword>
<organism evidence="14 15">
    <name type="scientific">Diaporthe vaccinii</name>
    <dbReference type="NCBI Taxonomy" id="105482"/>
    <lineage>
        <taxon>Eukaryota</taxon>
        <taxon>Fungi</taxon>
        <taxon>Dikarya</taxon>
        <taxon>Ascomycota</taxon>
        <taxon>Pezizomycotina</taxon>
        <taxon>Sordariomycetes</taxon>
        <taxon>Sordariomycetidae</taxon>
        <taxon>Diaporthales</taxon>
        <taxon>Diaporthaceae</taxon>
        <taxon>Diaporthe</taxon>
        <taxon>Diaporthe eres species complex</taxon>
    </lineage>
</organism>
<keyword evidence="11" id="KW-0472">Membrane</keyword>
<keyword evidence="11" id="KW-1133">Transmembrane helix</keyword>
<dbReference type="EMBL" id="JBAWTH010000173">
    <property type="protein sequence ID" value="KAL2273785.1"/>
    <property type="molecule type" value="Genomic_DNA"/>
</dbReference>
<evidence type="ECO:0000256" key="6">
    <source>
        <dbReference type="ARBA" id="ARBA00022729"/>
    </source>
</evidence>
<accession>A0ABR4DTS6</accession>
<evidence type="ECO:0000256" key="8">
    <source>
        <dbReference type="ARBA" id="ARBA00022833"/>
    </source>
</evidence>
<dbReference type="SUPFAM" id="SSF56300">
    <property type="entry name" value="Metallo-dependent phosphatases"/>
    <property type="match status" value="1"/>
</dbReference>